<evidence type="ECO:0000256" key="1">
    <source>
        <dbReference type="SAM" id="Phobius"/>
    </source>
</evidence>
<reference evidence="4" key="1">
    <citation type="journal article" date="2008" name="Genome Res.">
        <title>The genome of Pelotomaculum thermopropionicum reveals niche-associated evolution in anaerobic microbiota.</title>
        <authorList>
            <person name="Kosaka T."/>
            <person name="Kato S."/>
            <person name="Shimoyama T."/>
            <person name="Ishii S."/>
            <person name="Abe T."/>
            <person name="Watanabe K."/>
        </authorList>
    </citation>
    <scope>NUCLEOTIDE SEQUENCE [LARGE SCALE GENOMIC DNA]</scope>
    <source>
        <strain evidence="4">DSM 13744 / JCM 10971 / SI</strain>
    </source>
</reference>
<dbReference type="SUPFAM" id="SSF52980">
    <property type="entry name" value="Restriction endonuclease-like"/>
    <property type="match status" value="1"/>
</dbReference>
<dbReference type="InterPro" id="IPR007560">
    <property type="entry name" value="Restrct_endonuc_IV_Mrr"/>
</dbReference>
<proteinExistence type="predicted"/>
<dbReference type="GO" id="GO:0009307">
    <property type="term" value="P:DNA restriction-modification system"/>
    <property type="evidence" value="ECO:0007669"/>
    <property type="project" value="InterPro"/>
</dbReference>
<dbReference type="KEGG" id="pth:PTH_2103"/>
<dbReference type="Proteomes" id="UP000006556">
    <property type="component" value="Chromosome"/>
</dbReference>
<evidence type="ECO:0000313" key="4">
    <source>
        <dbReference type="Proteomes" id="UP000006556"/>
    </source>
</evidence>
<keyword evidence="1" id="KW-1133">Transmembrane helix</keyword>
<dbReference type="HOGENOM" id="CLU_101688_1_0_9"/>
<feature type="domain" description="Restriction endonuclease type IV Mrr" evidence="2">
    <location>
        <begin position="83"/>
        <end position="195"/>
    </location>
</feature>
<dbReference type="PANTHER" id="PTHR30015:SF6">
    <property type="entry name" value="SLL1429 PROTEIN"/>
    <property type="match status" value="1"/>
</dbReference>
<feature type="transmembrane region" description="Helical" evidence="1">
    <location>
        <begin position="20"/>
        <end position="38"/>
    </location>
</feature>
<name>A5D0D3_PELTS</name>
<dbReference type="EMBL" id="AP009389">
    <property type="protein sequence ID" value="BAF60284.1"/>
    <property type="molecule type" value="Genomic_DNA"/>
</dbReference>
<gene>
    <name evidence="3" type="ordered locus">PTH_2103</name>
</gene>
<dbReference type="AlphaFoldDB" id="A5D0D3"/>
<evidence type="ECO:0000259" key="2">
    <source>
        <dbReference type="Pfam" id="PF04471"/>
    </source>
</evidence>
<dbReference type="PANTHER" id="PTHR30015">
    <property type="entry name" value="MRR RESTRICTION SYSTEM PROTEIN"/>
    <property type="match status" value="1"/>
</dbReference>
<evidence type="ECO:0000313" key="3">
    <source>
        <dbReference type="EMBL" id="BAF60284.1"/>
    </source>
</evidence>
<dbReference type="Pfam" id="PF04471">
    <property type="entry name" value="Mrr_cat"/>
    <property type="match status" value="1"/>
</dbReference>
<dbReference type="InterPro" id="IPR011856">
    <property type="entry name" value="tRNA_endonuc-like_dom_sf"/>
</dbReference>
<keyword evidence="3" id="KW-0378">Hydrolase</keyword>
<dbReference type="Gene3D" id="3.40.1350.10">
    <property type="match status" value="1"/>
</dbReference>
<dbReference type="GO" id="GO:0003677">
    <property type="term" value="F:DNA binding"/>
    <property type="evidence" value="ECO:0007669"/>
    <property type="project" value="InterPro"/>
</dbReference>
<sequence length="210" mass="24279">MSLNIDPSLIFKYMWEVFKIIWPLFAFVIGLDLMSRLVKGWAVKRSRAGKRKDNSPPATKALGKKFSDYDFPWHDPKACLRSIDQMSGLEFEKFLIHLYQRLGYRTVLTPERKDHGADIIITDLQGRKFAVQAKKLQDNRTRVGAGVLGELFRGMQWYKCAGGIVVTNQYFTDQAIEEAKRYKINLWDRPALIERIKRAGRGFSGTARQF</sequence>
<keyword evidence="1" id="KW-0812">Transmembrane</keyword>
<keyword evidence="3" id="KW-0255">Endonuclease</keyword>
<accession>A5D0D3</accession>
<keyword evidence="1" id="KW-0472">Membrane</keyword>
<dbReference type="InterPro" id="IPR011335">
    <property type="entry name" value="Restrct_endonuc-II-like"/>
</dbReference>
<keyword evidence="3" id="KW-0540">Nuclease</keyword>
<protein>
    <submittedName>
        <fullName evidence="3">Predicted endonuclease</fullName>
    </submittedName>
</protein>
<dbReference type="eggNOG" id="COG1787">
    <property type="taxonomic scope" value="Bacteria"/>
</dbReference>
<dbReference type="STRING" id="370438.PTH_2103"/>
<dbReference type="InterPro" id="IPR052906">
    <property type="entry name" value="Type_IV_Methyl-Rstrct_Enzyme"/>
</dbReference>
<keyword evidence="4" id="KW-1185">Reference proteome</keyword>
<dbReference type="GO" id="GO:0015666">
    <property type="term" value="F:restriction endodeoxyribonuclease activity"/>
    <property type="evidence" value="ECO:0007669"/>
    <property type="project" value="TreeGrafter"/>
</dbReference>
<organism evidence="3 4">
    <name type="scientific">Pelotomaculum thermopropionicum (strain DSM 13744 / JCM 10971 / SI)</name>
    <dbReference type="NCBI Taxonomy" id="370438"/>
    <lineage>
        <taxon>Bacteria</taxon>
        <taxon>Bacillati</taxon>
        <taxon>Bacillota</taxon>
        <taxon>Clostridia</taxon>
        <taxon>Eubacteriales</taxon>
        <taxon>Desulfotomaculaceae</taxon>
        <taxon>Pelotomaculum</taxon>
    </lineage>
</organism>